<dbReference type="RefSeq" id="WP_380745364.1">
    <property type="nucleotide sequence ID" value="NZ_JBHTLI010000001.1"/>
</dbReference>
<gene>
    <name evidence="2" type="ORF">ACFQ3Q_10160</name>
</gene>
<evidence type="ECO:0000313" key="3">
    <source>
        <dbReference type="Proteomes" id="UP001597131"/>
    </source>
</evidence>
<name>A0ABW3NUT7_9FLAO</name>
<feature type="transmembrane region" description="Helical" evidence="1">
    <location>
        <begin position="31"/>
        <end position="56"/>
    </location>
</feature>
<dbReference type="Proteomes" id="UP001597131">
    <property type="component" value="Unassembled WGS sequence"/>
</dbReference>
<accession>A0ABW3NUT7</accession>
<evidence type="ECO:0000256" key="1">
    <source>
        <dbReference type="SAM" id="Phobius"/>
    </source>
</evidence>
<proteinExistence type="predicted"/>
<keyword evidence="1" id="KW-0472">Membrane</keyword>
<keyword evidence="1" id="KW-1133">Transmembrane helix</keyword>
<dbReference type="EMBL" id="JBHTLI010000001">
    <property type="protein sequence ID" value="MFD1096111.1"/>
    <property type="molecule type" value="Genomic_DNA"/>
</dbReference>
<feature type="transmembrane region" description="Helical" evidence="1">
    <location>
        <begin position="63"/>
        <end position="80"/>
    </location>
</feature>
<feature type="transmembrane region" description="Helical" evidence="1">
    <location>
        <begin position="7"/>
        <end position="25"/>
    </location>
</feature>
<keyword evidence="1" id="KW-0812">Transmembrane</keyword>
<sequence length="174" mass="20478">MNFYYKLAVLILIDIIVIWLWVYQIDPDPSLSIGILLLVPFVLILNLIIATILYFFKRKTFSKLFLINSIIASIIMFHFFKKGIDRHQDRVLENWTFQKADTTFSLIRWKESNQFSMSYSLNPGSSWGFLDGKYYKENSDWILIADSLKMKIANDSLIGFRKISDTIEMQKINN</sequence>
<organism evidence="2 3">
    <name type="scientific">Salegentibacter chungangensis</name>
    <dbReference type="NCBI Taxonomy" id="1335724"/>
    <lineage>
        <taxon>Bacteria</taxon>
        <taxon>Pseudomonadati</taxon>
        <taxon>Bacteroidota</taxon>
        <taxon>Flavobacteriia</taxon>
        <taxon>Flavobacteriales</taxon>
        <taxon>Flavobacteriaceae</taxon>
        <taxon>Salegentibacter</taxon>
    </lineage>
</organism>
<comment type="caution">
    <text evidence="2">The sequence shown here is derived from an EMBL/GenBank/DDBJ whole genome shotgun (WGS) entry which is preliminary data.</text>
</comment>
<keyword evidence="3" id="KW-1185">Reference proteome</keyword>
<reference evidence="3" key="1">
    <citation type="journal article" date="2019" name="Int. J. Syst. Evol. Microbiol.">
        <title>The Global Catalogue of Microorganisms (GCM) 10K type strain sequencing project: providing services to taxonomists for standard genome sequencing and annotation.</title>
        <authorList>
            <consortium name="The Broad Institute Genomics Platform"/>
            <consortium name="The Broad Institute Genome Sequencing Center for Infectious Disease"/>
            <person name="Wu L."/>
            <person name="Ma J."/>
        </authorList>
    </citation>
    <scope>NUCLEOTIDE SEQUENCE [LARGE SCALE GENOMIC DNA]</scope>
    <source>
        <strain evidence="3">CCUG 64793</strain>
    </source>
</reference>
<evidence type="ECO:0000313" key="2">
    <source>
        <dbReference type="EMBL" id="MFD1096111.1"/>
    </source>
</evidence>
<protein>
    <submittedName>
        <fullName evidence="2">Uncharacterized protein</fullName>
    </submittedName>
</protein>